<dbReference type="Pfam" id="PF02801">
    <property type="entry name" value="Ketoacyl-synt_C"/>
    <property type="match status" value="1"/>
</dbReference>
<evidence type="ECO:0000256" key="4">
    <source>
        <dbReference type="RuleBase" id="RU003694"/>
    </source>
</evidence>
<comment type="pathway">
    <text evidence="1">Lipid metabolism; fatty acid biosynthesis.</text>
</comment>
<dbReference type="OrthoDB" id="9784825at2"/>
<dbReference type="eggNOG" id="COG0304">
    <property type="taxonomic scope" value="Bacteria"/>
</dbReference>
<dbReference type="CDD" id="cd00828">
    <property type="entry name" value="elong_cond_enzymes"/>
    <property type="match status" value="1"/>
</dbReference>
<dbReference type="STRING" id="247633.GP2143_08629"/>
<keyword evidence="3 4" id="KW-0808">Transferase</keyword>
<evidence type="ECO:0000259" key="5">
    <source>
        <dbReference type="PROSITE" id="PS52004"/>
    </source>
</evidence>
<dbReference type="InterPro" id="IPR014031">
    <property type="entry name" value="Ketoacyl_synth_C"/>
</dbReference>
<dbReference type="InterPro" id="IPR016039">
    <property type="entry name" value="Thiolase-like"/>
</dbReference>
<dbReference type="SMART" id="SM00825">
    <property type="entry name" value="PKS_KS"/>
    <property type="match status" value="1"/>
</dbReference>
<reference evidence="6 7" key="1">
    <citation type="journal article" date="2010" name="J. Bacteriol.">
        <title>Genome sequence of the oligotrophic marine Gammaproteobacterium HTCC2143, isolated from the Oregon Coast.</title>
        <authorList>
            <person name="Oh H.M."/>
            <person name="Kang I."/>
            <person name="Ferriera S."/>
            <person name="Giovannoni S.J."/>
            <person name="Cho J.C."/>
        </authorList>
    </citation>
    <scope>NUCLEOTIDE SEQUENCE [LARGE SCALE GENOMIC DNA]</scope>
    <source>
        <strain evidence="6 7">HTCC2143</strain>
    </source>
</reference>
<dbReference type="InterPro" id="IPR047224">
    <property type="entry name" value="FAS_alpha_su_C"/>
</dbReference>
<dbReference type="InterPro" id="IPR020841">
    <property type="entry name" value="PKS_Beta-ketoAc_synthase_dom"/>
</dbReference>
<keyword evidence="7" id="KW-1185">Reference proteome</keyword>
<comment type="caution">
    <text evidence="6">The sequence shown here is derived from an EMBL/GenBank/DDBJ whole genome shotgun (WGS) entry which is preliminary data.</text>
</comment>
<name>A0YCT3_9GAMM</name>
<proteinExistence type="inferred from homology"/>
<organism evidence="6 7">
    <name type="scientific">marine gamma proteobacterium HTCC2143</name>
    <dbReference type="NCBI Taxonomy" id="247633"/>
    <lineage>
        <taxon>Bacteria</taxon>
        <taxon>Pseudomonadati</taxon>
        <taxon>Pseudomonadota</taxon>
        <taxon>Gammaproteobacteria</taxon>
        <taxon>Cellvibrionales</taxon>
        <taxon>Spongiibacteraceae</taxon>
        <taxon>BD1-7 clade</taxon>
    </lineage>
</organism>
<protein>
    <submittedName>
        <fullName evidence="6">Probable beta-ketoacyl synthase</fullName>
    </submittedName>
</protein>
<evidence type="ECO:0000256" key="1">
    <source>
        <dbReference type="ARBA" id="ARBA00005194"/>
    </source>
</evidence>
<dbReference type="Proteomes" id="UP000004931">
    <property type="component" value="Unassembled WGS sequence"/>
</dbReference>
<dbReference type="InterPro" id="IPR014030">
    <property type="entry name" value="Ketoacyl_synth_N"/>
</dbReference>
<dbReference type="GO" id="GO:0005829">
    <property type="term" value="C:cytosol"/>
    <property type="evidence" value="ECO:0007669"/>
    <property type="project" value="TreeGrafter"/>
</dbReference>
<accession>A0YCT3</accession>
<dbReference type="AlphaFoldDB" id="A0YCT3"/>
<dbReference type="GO" id="GO:0004315">
    <property type="term" value="F:3-oxoacyl-[acyl-carrier-protein] synthase activity"/>
    <property type="evidence" value="ECO:0007669"/>
    <property type="project" value="TreeGrafter"/>
</dbReference>
<gene>
    <name evidence="6" type="ORF">GP2143_08629</name>
</gene>
<evidence type="ECO:0000313" key="7">
    <source>
        <dbReference type="Proteomes" id="UP000004931"/>
    </source>
</evidence>
<dbReference type="InterPro" id="IPR000794">
    <property type="entry name" value="Beta-ketoacyl_synthase"/>
</dbReference>
<dbReference type="EMBL" id="AAVT01000003">
    <property type="protein sequence ID" value="EAW31602.1"/>
    <property type="molecule type" value="Genomic_DNA"/>
</dbReference>
<feature type="domain" description="Ketosynthase family 3 (KS3)" evidence="5">
    <location>
        <begin position="104"/>
        <end position="558"/>
    </location>
</feature>
<dbReference type="PANTHER" id="PTHR11712">
    <property type="entry name" value="POLYKETIDE SYNTHASE-RELATED"/>
    <property type="match status" value="1"/>
</dbReference>
<evidence type="ECO:0000313" key="6">
    <source>
        <dbReference type="EMBL" id="EAW31602.1"/>
    </source>
</evidence>
<dbReference type="GO" id="GO:0006633">
    <property type="term" value="P:fatty acid biosynthetic process"/>
    <property type="evidence" value="ECO:0007669"/>
    <property type="project" value="TreeGrafter"/>
</dbReference>
<dbReference type="PROSITE" id="PS52004">
    <property type="entry name" value="KS3_2"/>
    <property type="match status" value="1"/>
</dbReference>
<sequence length="647" mass="69593">MRLPVIVGMGGVNAAGRTSGFQSFRRMIIDVLPDHERTDTLLGLAVMMGLVTAEGGDVGKSYYRDAAAGEAGKLLTASEVAEQYGQRVIDGTLVRRVESSYFDVDALRWQSNGTLKPDPNQHTGEIQFVLATNQLPKELPDNWSLQPQDDKHVLVTVAGDLNVKIDNFRDFPFKAAGQLPSGFNMSELYNSRFQPRGLQMALFGATDALRSMGIEWDTVLKHIQPDQVGVYSSSGFGQMDANAYGGMHQARMKGERVTTKSLAMGINSMPTDFINAYVLANVGIASSSVAACATFLSNLRHAISDLQTGKIRVAMVGNSEAPIGPELMDGFGTMGALATDDNMVKTYGDTVVDHRRASRPFGNNCGFTIGEASQYFMLMDDELALELGAPCLGSITDVFIDADGVKKSITAPGPGNHITMAKAAAAATAVAGGQALREKSFVLAHGSSTPQNRITESQILDQVAEAFDISDWPVLAVKAYVGHTIAPAGGDQLAAALGTFQYGILPGIQTIDAVADDVHQQRLKMGPEHQQINPDNLEIAILNSKGFGGNNASAVVLSPMRTESMLTKRHGEQAMSVYRQKRENSLAAADDYFHRADNGDYAPIYRFGEGLIADEDISMNQQTLTIKGLANSIQLPQTNHYADMTDN</sequence>
<evidence type="ECO:0000256" key="2">
    <source>
        <dbReference type="ARBA" id="ARBA00008467"/>
    </source>
</evidence>
<comment type="similarity">
    <text evidence="2 4">Belongs to the thiolase-like superfamily. Beta-ketoacyl-ACP synthases family.</text>
</comment>
<evidence type="ECO:0000256" key="3">
    <source>
        <dbReference type="ARBA" id="ARBA00022679"/>
    </source>
</evidence>
<dbReference type="PANTHER" id="PTHR11712:SF336">
    <property type="entry name" value="3-OXOACYL-[ACYL-CARRIER-PROTEIN] SYNTHASE, MITOCHONDRIAL"/>
    <property type="match status" value="1"/>
</dbReference>
<dbReference type="Gene3D" id="3.40.47.10">
    <property type="match status" value="1"/>
</dbReference>
<dbReference type="SUPFAM" id="SSF53901">
    <property type="entry name" value="Thiolase-like"/>
    <property type="match status" value="2"/>
</dbReference>
<dbReference type="Pfam" id="PF00109">
    <property type="entry name" value="ketoacyl-synt"/>
    <property type="match status" value="1"/>
</dbReference>